<feature type="compositionally biased region" description="Low complexity" evidence="1">
    <location>
        <begin position="93"/>
        <end position="108"/>
    </location>
</feature>
<evidence type="ECO:0000313" key="3">
    <source>
        <dbReference type="Proteomes" id="UP000567885"/>
    </source>
</evidence>
<name>A0A8H5WP95_FUSHE</name>
<evidence type="ECO:0000256" key="1">
    <source>
        <dbReference type="SAM" id="MobiDB-lite"/>
    </source>
</evidence>
<dbReference type="EMBL" id="JAAGWQ010000124">
    <property type="protein sequence ID" value="KAF5665373.1"/>
    <property type="molecule type" value="Genomic_DNA"/>
</dbReference>
<protein>
    <submittedName>
        <fullName evidence="2">Uncharacterized protein</fullName>
    </submittedName>
</protein>
<proteinExistence type="predicted"/>
<dbReference type="OrthoDB" id="5419162at2759"/>
<evidence type="ECO:0000313" key="2">
    <source>
        <dbReference type="EMBL" id="KAF5665373.1"/>
    </source>
</evidence>
<keyword evidence="3" id="KW-1185">Reference proteome</keyword>
<reference evidence="2 3" key="1">
    <citation type="submission" date="2020-05" db="EMBL/GenBank/DDBJ databases">
        <title>Identification and distribution of gene clusters putatively required for synthesis of sphingolipid metabolism inhibitors in phylogenetically diverse species of the filamentous fungus Fusarium.</title>
        <authorList>
            <person name="Kim H.-S."/>
            <person name="Busman M."/>
            <person name="Brown D.W."/>
            <person name="Divon H."/>
            <person name="Uhlig S."/>
            <person name="Proctor R.H."/>
        </authorList>
    </citation>
    <scope>NUCLEOTIDE SEQUENCE [LARGE SCALE GENOMIC DNA]</scope>
    <source>
        <strain evidence="2 3">NRRL 20693</strain>
    </source>
</reference>
<gene>
    <name evidence="2" type="ORF">FHETE_6733</name>
</gene>
<comment type="caution">
    <text evidence="2">The sequence shown here is derived from an EMBL/GenBank/DDBJ whole genome shotgun (WGS) entry which is preliminary data.</text>
</comment>
<dbReference type="Proteomes" id="UP000567885">
    <property type="component" value="Unassembled WGS sequence"/>
</dbReference>
<accession>A0A8H5WP95</accession>
<organism evidence="2 3">
    <name type="scientific">Fusarium heterosporum</name>
    <dbReference type="NCBI Taxonomy" id="42747"/>
    <lineage>
        <taxon>Eukaryota</taxon>
        <taxon>Fungi</taxon>
        <taxon>Dikarya</taxon>
        <taxon>Ascomycota</taxon>
        <taxon>Pezizomycotina</taxon>
        <taxon>Sordariomycetes</taxon>
        <taxon>Hypocreomycetidae</taxon>
        <taxon>Hypocreales</taxon>
        <taxon>Nectriaceae</taxon>
        <taxon>Fusarium</taxon>
        <taxon>Fusarium heterosporum species complex</taxon>
    </lineage>
</organism>
<dbReference type="AlphaFoldDB" id="A0A8H5WP95"/>
<feature type="region of interest" description="Disordered" evidence="1">
    <location>
        <begin position="1"/>
        <end position="114"/>
    </location>
</feature>
<feature type="compositionally biased region" description="Acidic residues" evidence="1">
    <location>
        <begin position="1"/>
        <end position="12"/>
    </location>
</feature>
<sequence length="162" mass="17683">MDPADNDVEAPDEALMAQMGFSSFGATSPPSKRRRYNPNADATLPSQASATGANSTALGTPFNNNEISLEDDEEEDDKPRQQVSAQVRPAGLPQRPAPAHAPRQGQHAAPRESKDTWYIGYYDHLSNENPWDRIEKARGLTTRGTWIPRNTGGAVTKDEVPV</sequence>
<feature type="compositionally biased region" description="Polar residues" evidence="1">
    <location>
        <begin position="44"/>
        <end position="67"/>
    </location>
</feature>
<feature type="compositionally biased region" description="Polar residues" evidence="1">
    <location>
        <begin position="20"/>
        <end position="30"/>
    </location>
</feature>